<feature type="compositionally biased region" description="Polar residues" evidence="1">
    <location>
        <begin position="49"/>
        <end position="58"/>
    </location>
</feature>
<proteinExistence type="predicted"/>
<evidence type="ECO:0008006" key="5">
    <source>
        <dbReference type="Google" id="ProtNLM"/>
    </source>
</evidence>
<dbReference type="InterPro" id="IPR011990">
    <property type="entry name" value="TPR-like_helical_dom_sf"/>
</dbReference>
<evidence type="ECO:0000313" key="4">
    <source>
        <dbReference type="Proteomes" id="UP000199021"/>
    </source>
</evidence>
<dbReference type="AlphaFoldDB" id="A0A1H8ZIY8"/>
<evidence type="ECO:0000256" key="1">
    <source>
        <dbReference type="SAM" id="MobiDB-lite"/>
    </source>
</evidence>
<dbReference type="PROSITE" id="PS51257">
    <property type="entry name" value="PROKAR_LIPOPROTEIN"/>
    <property type="match status" value="1"/>
</dbReference>
<organism evidence="3 4">
    <name type="scientific">Neolewinella agarilytica</name>
    <dbReference type="NCBI Taxonomy" id="478744"/>
    <lineage>
        <taxon>Bacteria</taxon>
        <taxon>Pseudomonadati</taxon>
        <taxon>Bacteroidota</taxon>
        <taxon>Saprospiria</taxon>
        <taxon>Saprospirales</taxon>
        <taxon>Lewinellaceae</taxon>
        <taxon>Neolewinella</taxon>
    </lineage>
</organism>
<name>A0A1H8ZIY8_9BACT</name>
<accession>A0A1H8ZIY8</accession>
<feature type="signal peptide" evidence="2">
    <location>
        <begin position="1"/>
        <end position="23"/>
    </location>
</feature>
<dbReference type="RefSeq" id="WP_090165058.1">
    <property type="nucleotide sequence ID" value="NZ_FOFB01000001.1"/>
</dbReference>
<dbReference type="Gene3D" id="1.25.40.10">
    <property type="entry name" value="Tetratricopeptide repeat domain"/>
    <property type="match status" value="1"/>
</dbReference>
<sequence length="481" mass="54310">MKFRQLLFLLPFFAVLACTPKAAGPASSDSSASQTTTPKPVKPVDDNLSPCQKFSDTSNPDEAETQYVIYRQMLKAKEMDKAFETWQKVYANSPAADGRRPTVYTDGVAFYNNFIQQDPSKQQEYGAKIIELYEEARRCYPGNGYMAAIQGFDSYYTYPGTATDEEVYALFKESIEIDGPEKLQYFVINPMSSLVVKMHREDKIDEAEAKMITSALNTRLAKGLKECVASECEAWKTIENYAPDAMRYFETVEGYYDCQYYIDQYYADFKEDPTDCDAIRTAYSRLRYGKCAEGTAEFDEIKAAYDNNCRVVVDAGPSTLKEAFNCLESGDYDCAIEKFEAAADETDDAAKKSRNLLYAAKVYYSHKRNFSQARAYARKAATADPNNGEPYMLIGTLYASSGPLCGPGTGFDSQIVTWPAIDKWQQAKRIQPDLASKANKYINQYSQYMPSKSDCFQRGINEGDTFRVGCWIQETTRVRNP</sequence>
<keyword evidence="2" id="KW-0732">Signal</keyword>
<dbReference type="EMBL" id="FOFB01000001">
    <property type="protein sequence ID" value="SEP64263.1"/>
    <property type="molecule type" value="Genomic_DNA"/>
</dbReference>
<dbReference type="InParanoid" id="A0A1H8ZIY8"/>
<dbReference type="SUPFAM" id="SSF81901">
    <property type="entry name" value="HCP-like"/>
    <property type="match status" value="1"/>
</dbReference>
<evidence type="ECO:0000256" key="2">
    <source>
        <dbReference type="SAM" id="SignalP"/>
    </source>
</evidence>
<feature type="compositionally biased region" description="Low complexity" evidence="1">
    <location>
        <begin position="24"/>
        <end position="33"/>
    </location>
</feature>
<evidence type="ECO:0000313" key="3">
    <source>
        <dbReference type="EMBL" id="SEP64263.1"/>
    </source>
</evidence>
<protein>
    <recommendedName>
        <fullName evidence="5">Tetratricopeptide repeat-containing protein</fullName>
    </recommendedName>
</protein>
<gene>
    <name evidence="3" type="ORF">SAMN05444359_101339</name>
</gene>
<dbReference type="STRING" id="478744.SAMN05444359_101339"/>
<reference evidence="4" key="1">
    <citation type="submission" date="2016-10" db="EMBL/GenBank/DDBJ databases">
        <authorList>
            <person name="Varghese N."/>
            <person name="Submissions S."/>
        </authorList>
    </citation>
    <scope>NUCLEOTIDE SEQUENCE [LARGE SCALE GENOMIC DNA]</scope>
    <source>
        <strain evidence="4">DSM 24740</strain>
    </source>
</reference>
<dbReference type="OrthoDB" id="1522899at2"/>
<dbReference type="Proteomes" id="UP000199021">
    <property type="component" value="Unassembled WGS sequence"/>
</dbReference>
<keyword evidence="4" id="KW-1185">Reference proteome</keyword>
<feature type="chain" id="PRO_5011463278" description="Tetratricopeptide repeat-containing protein" evidence="2">
    <location>
        <begin position="24"/>
        <end position="481"/>
    </location>
</feature>
<feature type="region of interest" description="Disordered" evidence="1">
    <location>
        <begin position="24"/>
        <end position="60"/>
    </location>
</feature>